<proteinExistence type="predicted"/>
<sequence>MGLGHRAVPSSRDDLLIGHQGGLQAHEADGRNFVASIWCDDSFGLASFTFQTIILGFSSWGLDPRKTRAGGPSVLRAGGLQGLRVRVKSCLLAQVSRGKFFNPGNKLKKDEMYNLVHSGYKKD</sequence>
<comment type="caution">
    <text evidence="1">The sequence shown here is derived from an EMBL/GenBank/DDBJ whole genome shotgun (WGS) entry which is preliminary data.</text>
</comment>
<protein>
    <submittedName>
        <fullName evidence="1">Uncharacterized protein</fullName>
    </submittedName>
</protein>
<gene>
    <name evidence="1" type="ORF">DSO57_1035934</name>
</gene>
<keyword evidence="2" id="KW-1185">Reference proteome</keyword>
<evidence type="ECO:0000313" key="1">
    <source>
        <dbReference type="EMBL" id="KAJ9059972.1"/>
    </source>
</evidence>
<dbReference type="Proteomes" id="UP001165960">
    <property type="component" value="Unassembled WGS sequence"/>
</dbReference>
<organism evidence="1 2">
    <name type="scientific">Entomophthora muscae</name>
    <dbReference type="NCBI Taxonomy" id="34485"/>
    <lineage>
        <taxon>Eukaryota</taxon>
        <taxon>Fungi</taxon>
        <taxon>Fungi incertae sedis</taxon>
        <taxon>Zoopagomycota</taxon>
        <taxon>Entomophthoromycotina</taxon>
        <taxon>Entomophthoromycetes</taxon>
        <taxon>Entomophthorales</taxon>
        <taxon>Entomophthoraceae</taxon>
        <taxon>Entomophthora</taxon>
    </lineage>
</organism>
<reference evidence="1" key="1">
    <citation type="submission" date="2022-04" db="EMBL/GenBank/DDBJ databases">
        <title>Genome of the entomopathogenic fungus Entomophthora muscae.</title>
        <authorList>
            <person name="Elya C."/>
            <person name="Lovett B.R."/>
            <person name="Lee E."/>
            <person name="Macias A.M."/>
            <person name="Hajek A.E."/>
            <person name="De Bivort B.L."/>
            <person name="Kasson M.T."/>
            <person name="De Fine Licht H.H."/>
            <person name="Stajich J.E."/>
        </authorList>
    </citation>
    <scope>NUCLEOTIDE SEQUENCE</scope>
    <source>
        <strain evidence="1">Berkeley</strain>
    </source>
</reference>
<dbReference type="EMBL" id="QTSX02005301">
    <property type="protein sequence ID" value="KAJ9059972.1"/>
    <property type="molecule type" value="Genomic_DNA"/>
</dbReference>
<accession>A0ACC2SCT0</accession>
<name>A0ACC2SCT0_9FUNG</name>
<evidence type="ECO:0000313" key="2">
    <source>
        <dbReference type="Proteomes" id="UP001165960"/>
    </source>
</evidence>